<dbReference type="GO" id="GO:0080043">
    <property type="term" value="F:quercetin 3-O-glucosyltransferase activity"/>
    <property type="evidence" value="ECO:0007669"/>
    <property type="project" value="TreeGrafter"/>
</dbReference>
<keyword evidence="4" id="KW-1185">Reference proteome</keyword>
<keyword evidence="2" id="KW-0808">Transferase</keyword>
<sequence>MEYRRMVPNVPSAFLDGKDPSDNAFGGDPLQKSRDYVEWLDLKPQSSVVYISFGGFFNLPLQEMEKIARGLLESNWPFLALVDCEKQENKLSCKEKLEKQVPPDRRTTTGFSSSCAGCWA</sequence>
<reference evidence="3 4" key="2">
    <citation type="submission" date="2020-07" db="EMBL/GenBank/DDBJ databases">
        <title>Genome assembly of wild tea tree DASZ reveals pedigree and selection history of tea varieties.</title>
        <authorList>
            <person name="Zhang W."/>
        </authorList>
    </citation>
    <scope>NUCLEOTIDE SEQUENCE [LARGE SCALE GENOMIC DNA]</scope>
    <source>
        <strain evidence="4">cv. G240</strain>
        <tissue evidence="3">Leaf</tissue>
    </source>
</reference>
<dbReference type="EMBL" id="JACBKZ010000009">
    <property type="protein sequence ID" value="KAF5941983.1"/>
    <property type="molecule type" value="Genomic_DNA"/>
</dbReference>
<gene>
    <name evidence="3" type="ORF">HYC85_019625</name>
</gene>
<dbReference type="GO" id="GO:0080044">
    <property type="term" value="F:quercetin 7-O-glucosyltransferase activity"/>
    <property type="evidence" value="ECO:0007669"/>
    <property type="project" value="TreeGrafter"/>
</dbReference>
<organism evidence="3 4">
    <name type="scientific">Camellia sinensis</name>
    <name type="common">Tea plant</name>
    <name type="synonym">Thea sinensis</name>
    <dbReference type="NCBI Taxonomy" id="4442"/>
    <lineage>
        <taxon>Eukaryota</taxon>
        <taxon>Viridiplantae</taxon>
        <taxon>Streptophyta</taxon>
        <taxon>Embryophyta</taxon>
        <taxon>Tracheophyta</taxon>
        <taxon>Spermatophyta</taxon>
        <taxon>Magnoliopsida</taxon>
        <taxon>eudicotyledons</taxon>
        <taxon>Gunneridae</taxon>
        <taxon>Pentapetalae</taxon>
        <taxon>asterids</taxon>
        <taxon>Ericales</taxon>
        <taxon>Theaceae</taxon>
        <taxon>Camellia</taxon>
    </lineage>
</organism>
<keyword evidence="2" id="KW-0328">Glycosyltransferase</keyword>
<protein>
    <submittedName>
        <fullName evidence="3">Uncharacterized protein</fullName>
    </submittedName>
</protein>
<dbReference type="PANTHER" id="PTHR11926">
    <property type="entry name" value="GLUCOSYL/GLUCURONOSYL TRANSFERASES"/>
    <property type="match status" value="1"/>
</dbReference>
<dbReference type="AlphaFoldDB" id="A0A7J7GMF5"/>
<accession>A0A7J7GMF5</accession>
<name>A0A7J7GMF5_CAMSI</name>
<evidence type="ECO:0000256" key="2">
    <source>
        <dbReference type="ARBA" id="ARBA00022676"/>
    </source>
</evidence>
<comment type="similarity">
    <text evidence="1">Belongs to the UDP-glycosyltransferase family.</text>
</comment>
<dbReference type="PANTHER" id="PTHR11926:SF870">
    <property type="entry name" value="UDP-GLYCOSYLTRANSFERASE 75B1"/>
    <property type="match status" value="1"/>
</dbReference>
<comment type="caution">
    <text evidence="3">The sequence shown here is derived from an EMBL/GenBank/DDBJ whole genome shotgun (WGS) entry which is preliminary data.</text>
</comment>
<evidence type="ECO:0000256" key="1">
    <source>
        <dbReference type="ARBA" id="ARBA00009995"/>
    </source>
</evidence>
<proteinExistence type="inferred from homology"/>
<reference evidence="4" key="1">
    <citation type="journal article" date="2020" name="Nat. Commun.">
        <title>Genome assembly of wild tea tree DASZ reveals pedigree and selection history of tea varieties.</title>
        <authorList>
            <person name="Zhang W."/>
            <person name="Zhang Y."/>
            <person name="Qiu H."/>
            <person name="Guo Y."/>
            <person name="Wan H."/>
            <person name="Zhang X."/>
            <person name="Scossa F."/>
            <person name="Alseekh S."/>
            <person name="Zhang Q."/>
            <person name="Wang P."/>
            <person name="Xu L."/>
            <person name="Schmidt M.H."/>
            <person name="Jia X."/>
            <person name="Li D."/>
            <person name="Zhu A."/>
            <person name="Guo F."/>
            <person name="Chen W."/>
            <person name="Ni D."/>
            <person name="Usadel B."/>
            <person name="Fernie A.R."/>
            <person name="Wen W."/>
        </authorList>
    </citation>
    <scope>NUCLEOTIDE SEQUENCE [LARGE SCALE GENOMIC DNA]</scope>
    <source>
        <strain evidence="4">cv. G240</strain>
    </source>
</reference>
<evidence type="ECO:0000313" key="3">
    <source>
        <dbReference type="EMBL" id="KAF5941983.1"/>
    </source>
</evidence>
<dbReference type="Proteomes" id="UP000593564">
    <property type="component" value="Unassembled WGS sequence"/>
</dbReference>
<evidence type="ECO:0000313" key="4">
    <source>
        <dbReference type="Proteomes" id="UP000593564"/>
    </source>
</evidence>
<dbReference type="SUPFAM" id="SSF53756">
    <property type="entry name" value="UDP-Glycosyltransferase/glycogen phosphorylase"/>
    <property type="match status" value="1"/>
</dbReference>
<dbReference type="Gene3D" id="3.40.50.2000">
    <property type="entry name" value="Glycogen Phosphorylase B"/>
    <property type="match status" value="1"/>
</dbReference>